<feature type="compositionally biased region" description="Polar residues" evidence="9">
    <location>
        <begin position="1"/>
        <end position="21"/>
    </location>
</feature>
<keyword evidence="6" id="KW-0560">Oxidoreductase</keyword>
<organism evidence="11 12">
    <name type="scientific">Roseicitreum antarcticum</name>
    <dbReference type="NCBI Taxonomy" id="564137"/>
    <lineage>
        <taxon>Bacteria</taxon>
        <taxon>Pseudomonadati</taxon>
        <taxon>Pseudomonadota</taxon>
        <taxon>Alphaproteobacteria</taxon>
        <taxon>Rhodobacterales</taxon>
        <taxon>Paracoccaceae</taxon>
        <taxon>Roseicitreum</taxon>
    </lineage>
</organism>
<sequence length="274" mass="28590">MPNDTPNFRATMARQSRQSTPGRPHPRDTGGAPHQHPDAGQRTTPAEGAPVSSNHNSLRADPQGGHHRVSEARGDDRWKAREDSVADHSSEVPDVATGPGLDTVHEPANTPPLSDARSIPENAPDSFHGRTLGILMTDGIDDALLDALIRATTDADGLVALIAPMAGGITTGGGVRVVADQTIDDAPSALYDAVAVLATDAGAEAFAEMHPARYFAADAFAQAKFIAMTAAAETLFDAAGVSVSDQGMFDLSGPGDAGGFIRACHAQRYWKRLA</sequence>
<keyword evidence="5" id="KW-0479">Metal-binding</keyword>
<dbReference type="OrthoDB" id="9761719at2"/>
<keyword evidence="4" id="KW-0349">Heme</keyword>
<evidence type="ECO:0000256" key="1">
    <source>
        <dbReference type="ARBA" id="ARBA00001971"/>
    </source>
</evidence>
<name>A0A1H2YTN8_9RHOB</name>
<dbReference type="SUPFAM" id="SSF52317">
    <property type="entry name" value="Class I glutamine amidotransferase-like"/>
    <property type="match status" value="1"/>
</dbReference>
<evidence type="ECO:0000313" key="11">
    <source>
        <dbReference type="EMBL" id="SDX08506.1"/>
    </source>
</evidence>
<feature type="region of interest" description="Disordered" evidence="9">
    <location>
        <begin position="1"/>
        <end position="125"/>
    </location>
</feature>
<dbReference type="InterPro" id="IPR041399">
    <property type="entry name" value="Catalase_large_C"/>
</dbReference>
<dbReference type="GO" id="GO:0004096">
    <property type="term" value="F:catalase activity"/>
    <property type="evidence" value="ECO:0007669"/>
    <property type="project" value="UniProtKB-EC"/>
</dbReference>
<dbReference type="AlphaFoldDB" id="A0A1H2YTN8"/>
<dbReference type="STRING" id="564137.SAMN04488238_105132"/>
<dbReference type="Proteomes" id="UP000198539">
    <property type="component" value="Unassembled WGS sequence"/>
</dbReference>
<keyword evidence="3" id="KW-0575">Peroxidase</keyword>
<keyword evidence="8" id="KW-0376">Hydrogen peroxide</keyword>
<dbReference type="RefSeq" id="WP_092888602.1">
    <property type="nucleotide sequence ID" value="NZ_CP061502.1"/>
</dbReference>
<evidence type="ECO:0000256" key="4">
    <source>
        <dbReference type="ARBA" id="ARBA00022617"/>
    </source>
</evidence>
<comment type="cofactor">
    <cofactor evidence="1">
        <name>heme</name>
        <dbReference type="ChEBI" id="CHEBI:30413"/>
    </cofactor>
</comment>
<feature type="domain" description="Large catalase C-terminal" evidence="10">
    <location>
        <begin position="129"/>
        <end position="274"/>
    </location>
</feature>
<dbReference type="Gene3D" id="3.40.50.880">
    <property type="match status" value="1"/>
</dbReference>
<reference evidence="11 12" key="1">
    <citation type="submission" date="2016-10" db="EMBL/GenBank/DDBJ databases">
        <authorList>
            <person name="de Groot N.N."/>
        </authorList>
    </citation>
    <scope>NUCLEOTIDE SEQUENCE [LARGE SCALE GENOMIC DNA]</scope>
    <source>
        <strain evidence="11 12">CGMCC 1.8894</strain>
    </source>
</reference>
<dbReference type="CDD" id="cd03132">
    <property type="entry name" value="GATase1_catalase"/>
    <property type="match status" value="1"/>
</dbReference>
<accession>A0A1H2YTN8</accession>
<evidence type="ECO:0000256" key="3">
    <source>
        <dbReference type="ARBA" id="ARBA00022559"/>
    </source>
</evidence>
<evidence type="ECO:0000256" key="6">
    <source>
        <dbReference type="ARBA" id="ARBA00023002"/>
    </source>
</evidence>
<proteinExistence type="predicted"/>
<dbReference type="InterPro" id="IPR029062">
    <property type="entry name" value="Class_I_gatase-like"/>
</dbReference>
<protein>
    <recommendedName>
        <fullName evidence="2">catalase</fullName>
        <ecNumber evidence="2">1.11.1.6</ecNumber>
    </recommendedName>
</protein>
<dbReference type="Pfam" id="PF18011">
    <property type="entry name" value="Catalase_C"/>
    <property type="match status" value="1"/>
</dbReference>
<keyword evidence="12" id="KW-1185">Reference proteome</keyword>
<dbReference type="PANTHER" id="PTHR42821">
    <property type="entry name" value="CATALASE"/>
    <property type="match status" value="1"/>
</dbReference>
<evidence type="ECO:0000256" key="8">
    <source>
        <dbReference type="ARBA" id="ARBA00023324"/>
    </source>
</evidence>
<dbReference type="EMBL" id="FNOM01000005">
    <property type="protein sequence ID" value="SDX08506.1"/>
    <property type="molecule type" value="Genomic_DNA"/>
</dbReference>
<evidence type="ECO:0000256" key="2">
    <source>
        <dbReference type="ARBA" id="ARBA00012314"/>
    </source>
</evidence>
<evidence type="ECO:0000313" key="12">
    <source>
        <dbReference type="Proteomes" id="UP000198539"/>
    </source>
</evidence>
<dbReference type="EC" id="1.11.1.6" evidence="2"/>
<dbReference type="GO" id="GO:0006979">
    <property type="term" value="P:response to oxidative stress"/>
    <property type="evidence" value="ECO:0007669"/>
    <property type="project" value="InterPro"/>
</dbReference>
<dbReference type="GO" id="GO:0042744">
    <property type="term" value="P:hydrogen peroxide catabolic process"/>
    <property type="evidence" value="ECO:0007669"/>
    <property type="project" value="UniProtKB-KW"/>
</dbReference>
<evidence type="ECO:0000256" key="7">
    <source>
        <dbReference type="ARBA" id="ARBA00023004"/>
    </source>
</evidence>
<evidence type="ECO:0000256" key="5">
    <source>
        <dbReference type="ARBA" id="ARBA00022723"/>
    </source>
</evidence>
<evidence type="ECO:0000259" key="10">
    <source>
        <dbReference type="Pfam" id="PF18011"/>
    </source>
</evidence>
<dbReference type="GO" id="GO:0020037">
    <property type="term" value="F:heme binding"/>
    <property type="evidence" value="ECO:0007669"/>
    <property type="project" value="InterPro"/>
</dbReference>
<dbReference type="PANTHER" id="PTHR42821:SF1">
    <property type="entry name" value="CATALASE-B"/>
    <property type="match status" value="1"/>
</dbReference>
<evidence type="ECO:0000256" key="9">
    <source>
        <dbReference type="SAM" id="MobiDB-lite"/>
    </source>
</evidence>
<dbReference type="InterPro" id="IPR024712">
    <property type="entry name" value="Catalase_clade2"/>
</dbReference>
<dbReference type="GO" id="GO:0005829">
    <property type="term" value="C:cytosol"/>
    <property type="evidence" value="ECO:0007669"/>
    <property type="project" value="TreeGrafter"/>
</dbReference>
<keyword evidence="7" id="KW-0408">Iron</keyword>
<dbReference type="GO" id="GO:0046872">
    <property type="term" value="F:metal ion binding"/>
    <property type="evidence" value="ECO:0007669"/>
    <property type="project" value="UniProtKB-KW"/>
</dbReference>
<feature type="compositionally biased region" description="Basic and acidic residues" evidence="9">
    <location>
        <begin position="68"/>
        <end position="91"/>
    </location>
</feature>
<gene>
    <name evidence="11" type="ORF">SAMN04488238_105132</name>
</gene>